<dbReference type="Pfam" id="PF07690">
    <property type="entry name" value="MFS_1"/>
    <property type="match status" value="1"/>
</dbReference>
<accession>A0A9J6QV05</accession>
<keyword evidence="3 6" id="KW-0812">Transmembrane</keyword>
<feature type="transmembrane region" description="Helical" evidence="6">
    <location>
        <begin position="364"/>
        <end position="390"/>
    </location>
</feature>
<evidence type="ECO:0000256" key="5">
    <source>
        <dbReference type="ARBA" id="ARBA00023136"/>
    </source>
</evidence>
<evidence type="ECO:0000256" key="6">
    <source>
        <dbReference type="SAM" id="Phobius"/>
    </source>
</evidence>
<keyword evidence="9" id="KW-1185">Reference proteome</keyword>
<evidence type="ECO:0000256" key="2">
    <source>
        <dbReference type="ARBA" id="ARBA00022448"/>
    </source>
</evidence>
<dbReference type="PANTHER" id="PTHR42718:SF9">
    <property type="entry name" value="MAJOR FACILITATOR SUPERFAMILY MULTIDRUG TRANSPORTER MFSC"/>
    <property type="match status" value="1"/>
</dbReference>
<name>A0A9J6QV05_9FIRM</name>
<dbReference type="GO" id="GO:0005886">
    <property type="term" value="C:plasma membrane"/>
    <property type="evidence" value="ECO:0007669"/>
    <property type="project" value="UniProtKB-SubCell"/>
</dbReference>
<dbReference type="InterPro" id="IPR005829">
    <property type="entry name" value="Sugar_transporter_CS"/>
</dbReference>
<dbReference type="InterPro" id="IPR011701">
    <property type="entry name" value="MFS"/>
</dbReference>
<feature type="transmembrane region" description="Helical" evidence="6">
    <location>
        <begin position="275"/>
        <end position="297"/>
    </location>
</feature>
<dbReference type="PROSITE" id="PS00216">
    <property type="entry name" value="SUGAR_TRANSPORT_1"/>
    <property type="match status" value="1"/>
</dbReference>
<reference evidence="8" key="1">
    <citation type="submission" date="2022-09" db="EMBL/GenBank/DDBJ databases">
        <title>Culturomic study of gut microbiota in children with autism spectrum disorder.</title>
        <authorList>
            <person name="Efimov B.A."/>
            <person name="Chaplin A.V."/>
            <person name="Sokolova S.R."/>
            <person name="Pikina A.P."/>
            <person name="Korzhanova M."/>
            <person name="Belova V."/>
            <person name="Korostin D."/>
        </authorList>
    </citation>
    <scope>NUCLEOTIDE SEQUENCE</scope>
    <source>
        <strain evidence="8">ASD5510</strain>
    </source>
</reference>
<evidence type="ECO:0000256" key="4">
    <source>
        <dbReference type="ARBA" id="ARBA00022989"/>
    </source>
</evidence>
<feature type="transmembrane region" description="Helical" evidence="6">
    <location>
        <begin position="76"/>
        <end position="96"/>
    </location>
</feature>
<dbReference type="CDD" id="cd17321">
    <property type="entry name" value="MFS_MMR_MDR_like"/>
    <property type="match status" value="1"/>
</dbReference>
<dbReference type="Gene3D" id="1.20.1250.20">
    <property type="entry name" value="MFS general substrate transporter like domains"/>
    <property type="match status" value="2"/>
</dbReference>
<feature type="domain" description="Major facilitator superfamily (MFS) profile" evidence="7">
    <location>
        <begin position="11"/>
        <end position="460"/>
    </location>
</feature>
<dbReference type="PROSITE" id="PS50850">
    <property type="entry name" value="MFS"/>
    <property type="match status" value="1"/>
</dbReference>
<sequence>MKEKKTHYGLIMAVYLLGIFMGALDTGIVTPARTVIQNNLGVGDNLGVWMITIYTLAYAASIPVMGKLADRAGRKYVYLASIFLFGAGSFLCGLSQDVGSFTMLLISRAIQAIGGGGIVPVATAEFGTTFPKEKRGMALGMVGGVYGIANIFGASAGSAILDLFGSDNWQFIFYVNVPITIFILIAGFVSLPNTKEKAVTKIDGLGTVLLVIMILSLMYGLKNINFFEFISTAASRNVWPFVAAFAVLLPLFILAEKRAEDPVMNLSYFKNKDILVTLILSVMTGVILMGLIFVPQLCENAMKVESGSGGYFVIILGIFAGVGAPVSGKMIDRWGAKPILAIGFLSSLAGSLFLIFVMTRYPGWATVIISLILIGLGIGFTMGTPLNYMMLDHTEAAESNSALATLSLVRSLGTVVAPAIMVGFLSHAGMGVQGDIMELLPKEITVPQLPYATELQKEMKKQNIEGMPDLTAMTSIKIDMNQESDFKIPENMLELMQNSDVTTIVSNTKTFAKTMFDQMTPEIKDKINTGIDKGTDGVESGIKNMNKNIASMEKAITGMDQGIAGMTTAVQKQKSQLTKMKSSRSQMKKGLSGIKDGIGFQRMMKGQLSGVRTVLSKMPQMEGMTLDQMLPDAMKQQLAPPAVAELKKMTSLSQLDKAISACTTNISTMKKKSSDLSTGIKKIASGIDGIKSGINQTTAKLQETKTSRNKLKQGLAGIRQGKKEAQEALKKMDTMKAAVPGAFDTALKNYLKQIDASSAKIESTFQEVLNQGFRQIYATVAVASAIGLLLLLLYRDRRRRDER</sequence>
<comment type="subcellular location">
    <subcellularLocation>
        <location evidence="1">Cell membrane</location>
        <topology evidence="1">Multi-pass membrane protein</topology>
    </subcellularLocation>
</comment>
<dbReference type="Gene3D" id="1.20.5.340">
    <property type="match status" value="1"/>
</dbReference>
<keyword evidence="5 6" id="KW-0472">Membrane</keyword>
<organism evidence="8 9">
    <name type="scientific">Hominibacterium faecale</name>
    <dbReference type="NCBI Taxonomy" id="2839743"/>
    <lineage>
        <taxon>Bacteria</taxon>
        <taxon>Bacillati</taxon>
        <taxon>Bacillota</taxon>
        <taxon>Clostridia</taxon>
        <taxon>Peptostreptococcales</taxon>
        <taxon>Anaerovoracaceae</taxon>
        <taxon>Hominibacterium</taxon>
    </lineage>
</organism>
<feature type="transmembrane region" description="Helical" evidence="6">
    <location>
        <begin position="7"/>
        <end position="26"/>
    </location>
</feature>
<dbReference type="PANTHER" id="PTHR42718">
    <property type="entry name" value="MAJOR FACILITATOR SUPERFAMILY MULTIDRUG TRANSPORTER MFSC"/>
    <property type="match status" value="1"/>
</dbReference>
<feature type="transmembrane region" description="Helical" evidence="6">
    <location>
        <begin position="136"/>
        <end position="159"/>
    </location>
</feature>
<evidence type="ECO:0000313" key="9">
    <source>
        <dbReference type="Proteomes" id="UP001065549"/>
    </source>
</evidence>
<evidence type="ECO:0000256" key="3">
    <source>
        <dbReference type="ARBA" id="ARBA00022692"/>
    </source>
</evidence>
<protein>
    <submittedName>
        <fullName evidence="8">MFS transporter</fullName>
    </submittedName>
</protein>
<dbReference type="Proteomes" id="UP001065549">
    <property type="component" value="Unassembled WGS sequence"/>
</dbReference>
<keyword evidence="4 6" id="KW-1133">Transmembrane helix</keyword>
<keyword evidence="2" id="KW-0813">Transport</keyword>
<feature type="transmembrane region" description="Helical" evidence="6">
    <location>
        <begin position="402"/>
        <end position="425"/>
    </location>
</feature>
<proteinExistence type="predicted"/>
<dbReference type="AlphaFoldDB" id="A0A9J6QV05"/>
<feature type="transmembrane region" description="Helical" evidence="6">
    <location>
        <begin position="46"/>
        <end position="64"/>
    </location>
</feature>
<feature type="transmembrane region" description="Helical" evidence="6">
    <location>
        <begin position="238"/>
        <end position="255"/>
    </location>
</feature>
<gene>
    <name evidence="8" type="ORF">OBO34_04990</name>
</gene>
<feature type="transmembrane region" description="Helical" evidence="6">
    <location>
        <begin position="339"/>
        <end position="358"/>
    </location>
</feature>
<dbReference type="SUPFAM" id="SSF103473">
    <property type="entry name" value="MFS general substrate transporter"/>
    <property type="match status" value="1"/>
</dbReference>
<feature type="transmembrane region" description="Helical" evidence="6">
    <location>
        <begin position="198"/>
        <end position="218"/>
    </location>
</feature>
<dbReference type="EMBL" id="JAOSHN010000002">
    <property type="protein sequence ID" value="MCU7377710.1"/>
    <property type="molecule type" value="Genomic_DNA"/>
</dbReference>
<feature type="transmembrane region" description="Helical" evidence="6">
    <location>
        <begin position="776"/>
        <end position="794"/>
    </location>
</feature>
<feature type="transmembrane region" description="Helical" evidence="6">
    <location>
        <begin position="102"/>
        <end position="124"/>
    </location>
</feature>
<feature type="transmembrane region" description="Helical" evidence="6">
    <location>
        <begin position="309"/>
        <end position="327"/>
    </location>
</feature>
<evidence type="ECO:0000256" key="1">
    <source>
        <dbReference type="ARBA" id="ARBA00004651"/>
    </source>
</evidence>
<evidence type="ECO:0000313" key="8">
    <source>
        <dbReference type="EMBL" id="MCU7377710.1"/>
    </source>
</evidence>
<comment type="caution">
    <text evidence="8">The sequence shown here is derived from an EMBL/GenBank/DDBJ whole genome shotgun (WGS) entry which is preliminary data.</text>
</comment>
<dbReference type="InterPro" id="IPR036259">
    <property type="entry name" value="MFS_trans_sf"/>
</dbReference>
<dbReference type="GO" id="GO:0022857">
    <property type="term" value="F:transmembrane transporter activity"/>
    <property type="evidence" value="ECO:0007669"/>
    <property type="project" value="InterPro"/>
</dbReference>
<dbReference type="RefSeq" id="WP_269478396.1">
    <property type="nucleotide sequence ID" value="NZ_JAOSHN010000002.1"/>
</dbReference>
<evidence type="ECO:0000259" key="7">
    <source>
        <dbReference type="PROSITE" id="PS50850"/>
    </source>
</evidence>
<feature type="transmembrane region" description="Helical" evidence="6">
    <location>
        <begin position="171"/>
        <end position="191"/>
    </location>
</feature>
<dbReference type="InterPro" id="IPR020846">
    <property type="entry name" value="MFS_dom"/>
</dbReference>